<dbReference type="SUPFAM" id="SSF141000">
    <property type="entry name" value="Glu-tRNAGln amidotransferase C subunit"/>
    <property type="match status" value="1"/>
</dbReference>
<dbReference type="NCBIfam" id="TIGR00135">
    <property type="entry name" value="gatC"/>
    <property type="match status" value="1"/>
</dbReference>
<dbReference type="PANTHER" id="PTHR15004">
    <property type="entry name" value="GLUTAMYL-TRNA(GLN) AMIDOTRANSFERASE SUBUNIT C, MITOCHONDRIAL"/>
    <property type="match status" value="1"/>
</dbReference>
<dbReference type="GO" id="GO:0016874">
    <property type="term" value="F:ligase activity"/>
    <property type="evidence" value="ECO:0007669"/>
    <property type="project" value="UniProtKB-KW"/>
</dbReference>
<dbReference type="PANTHER" id="PTHR15004:SF0">
    <property type="entry name" value="GLUTAMYL-TRNA(GLN) AMIDOTRANSFERASE SUBUNIT C, MITOCHONDRIAL"/>
    <property type="match status" value="1"/>
</dbReference>
<comment type="caution">
    <text evidence="1">The sequence shown here is derived from an EMBL/GenBank/DDBJ whole genome shotgun (WGS) entry which is preliminary data.</text>
</comment>
<name>A0A9E2BFZ5_PSYF1</name>
<organism evidence="1 2">
    <name type="scientific">Psychracetigena formicireducens</name>
    <dbReference type="NCBI Taxonomy" id="2986056"/>
    <lineage>
        <taxon>Bacteria</taxon>
        <taxon>Bacillati</taxon>
        <taxon>Candidatus Lithacetigenota</taxon>
        <taxon>Candidatus Psychracetigena</taxon>
    </lineage>
</organism>
<evidence type="ECO:0000313" key="1">
    <source>
        <dbReference type="EMBL" id="MBT9144878.1"/>
    </source>
</evidence>
<dbReference type="InterPro" id="IPR036113">
    <property type="entry name" value="Asp/Glu-ADT_sf_sub_c"/>
</dbReference>
<keyword evidence="1" id="KW-0436">Ligase</keyword>
<dbReference type="GO" id="GO:0070681">
    <property type="term" value="P:glutaminyl-tRNAGln biosynthesis via transamidation"/>
    <property type="evidence" value="ECO:0007669"/>
    <property type="project" value="TreeGrafter"/>
</dbReference>
<gene>
    <name evidence="1" type="primary">gatC</name>
    <name evidence="1" type="ORF">DDT42_00734</name>
</gene>
<dbReference type="Gene3D" id="1.10.20.60">
    <property type="entry name" value="Glu-tRNAGln amidotransferase C subunit, N-terminal domain"/>
    <property type="match status" value="1"/>
</dbReference>
<accession>A0A9E2BFZ5</accession>
<reference evidence="1 2" key="1">
    <citation type="journal article" date="2021" name="bioRxiv">
        <title>Unique metabolic strategies in Hadean analogues reveal hints for primordial physiology.</title>
        <authorList>
            <person name="Nobu M.K."/>
            <person name="Nakai R."/>
            <person name="Tamazawa S."/>
            <person name="Mori H."/>
            <person name="Toyoda A."/>
            <person name="Ijiri A."/>
            <person name="Suzuki S."/>
            <person name="Kurokawa K."/>
            <person name="Kamagata Y."/>
            <person name="Tamaki H."/>
        </authorList>
    </citation>
    <scope>NUCLEOTIDE SEQUENCE [LARGE SCALE GENOMIC DNA]</scope>
    <source>
        <strain evidence="1">BS525</strain>
    </source>
</reference>
<dbReference type="GO" id="GO:0030956">
    <property type="term" value="C:glutamyl-tRNA(Gln) amidotransferase complex"/>
    <property type="evidence" value="ECO:0007669"/>
    <property type="project" value="TreeGrafter"/>
</dbReference>
<dbReference type="EMBL" id="QLTW01000028">
    <property type="protein sequence ID" value="MBT9144878.1"/>
    <property type="molecule type" value="Genomic_DNA"/>
</dbReference>
<proteinExistence type="predicted"/>
<protein>
    <submittedName>
        <fullName evidence="1">Glutamyl-tRNA(Gln) amidotransferase subunit C</fullName>
        <ecNumber evidence="1">6.3.5.-</ecNumber>
    </submittedName>
</protein>
<sequence>MKNLNNLLSLASLKVSEEEEEKLAQEVFKIIKYFDELKEVEDSSLINPSSLNFHPQELILREDRELPFTDREEIMRNFPELEGEYLKSPPIEKE</sequence>
<dbReference type="Proteomes" id="UP000811545">
    <property type="component" value="Unassembled WGS sequence"/>
</dbReference>
<dbReference type="InterPro" id="IPR003837">
    <property type="entry name" value="GatC"/>
</dbReference>
<dbReference type="EC" id="6.3.5.-" evidence="1"/>
<dbReference type="GO" id="GO:0006450">
    <property type="term" value="P:regulation of translational fidelity"/>
    <property type="evidence" value="ECO:0007669"/>
    <property type="project" value="InterPro"/>
</dbReference>
<dbReference type="Pfam" id="PF02686">
    <property type="entry name" value="GatC"/>
    <property type="match status" value="1"/>
</dbReference>
<dbReference type="AlphaFoldDB" id="A0A9E2BFZ5"/>
<evidence type="ECO:0000313" key="2">
    <source>
        <dbReference type="Proteomes" id="UP000811545"/>
    </source>
</evidence>